<dbReference type="EMBL" id="JASCZI010242118">
    <property type="protein sequence ID" value="MED6209680.1"/>
    <property type="molecule type" value="Genomic_DNA"/>
</dbReference>
<feature type="region of interest" description="Disordered" evidence="1">
    <location>
        <begin position="1"/>
        <end position="24"/>
    </location>
</feature>
<keyword evidence="3" id="KW-1185">Reference proteome</keyword>
<sequence>MSPLTPSSYSLSSPPVQPPSSLLTTTPSSNFHTFSSVAHHPLLYGLPDFQHLLHHCRRRNSPPLDLDTTPSRQLQTQTRMQSVTDASTEVSSSRRSSTPLLPSSIGPGPIIYVEAKSKSGDFKNACPSPISLHRFCISMMQGQHAPPWHTNVLVHNRHDWPDFISPWKKTKRNKPANKE</sequence>
<feature type="region of interest" description="Disordered" evidence="1">
    <location>
        <begin position="60"/>
        <end position="101"/>
    </location>
</feature>
<gene>
    <name evidence="2" type="ORF">PIB30_057057</name>
</gene>
<evidence type="ECO:0000313" key="3">
    <source>
        <dbReference type="Proteomes" id="UP001341840"/>
    </source>
</evidence>
<name>A0ABU6YGZ1_9FABA</name>
<organism evidence="2 3">
    <name type="scientific">Stylosanthes scabra</name>
    <dbReference type="NCBI Taxonomy" id="79078"/>
    <lineage>
        <taxon>Eukaryota</taxon>
        <taxon>Viridiplantae</taxon>
        <taxon>Streptophyta</taxon>
        <taxon>Embryophyta</taxon>
        <taxon>Tracheophyta</taxon>
        <taxon>Spermatophyta</taxon>
        <taxon>Magnoliopsida</taxon>
        <taxon>eudicotyledons</taxon>
        <taxon>Gunneridae</taxon>
        <taxon>Pentapetalae</taxon>
        <taxon>rosids</taxon>
        <taxon>fabids</taxon>
        <taxon>Fabales</taxon>
        <taxon>Fabaceae</taxon>
        <taxon>Papilionoideae</taxon>
        <taxon>50 kb inversion clade</taxon>
        <taxon>dalbergioids sensu lato</taxon>
        <taxon>Dalbergieae</taxon>
        <taxon>Pterocarpus clade</taxon>
        <taxon>Stylosanthes</taxon>
    </lineage>
</organism>
<reference evidence="2 3" key="1">
    <citation type="journal article" date="2023" name="Plants (Basel)">
        <title>Bridging the Gap: Combining Genomics and Transcriptomics Approaches to Understand Stylosanthes scabra, an Orphan Legume from the Brazilian Caatinga.</title>
        <authorList>
            <person name="Ferreira-Neto J.R.C."/>
            <person name="da Silva M.D."/>
            <person name="Binneck E."/>
            <person name="de Melo N.F."/>
            <person name="da Silva R.H."/>
            <person name="de Melo A.L.T.M."/>
            <person name="Pandolfi V."/>
            <person name="Bustamante F.O."/>
            <person name="Brasileiro-Vidal A.C."/>
            <person name="Benko-Iseppon A.M."/>
        </authorList>
    </citation>
    <scope>NUCLEOTIDE SEQUENCE [LARGE SCALE GENOMIC DNA]</scope>
    <source>
        <tissue evidence="2">Leaves</tissue>
    </source>
</reference>
<evidence type="ECO:0000256" key="1">
    <source>
        <dbReference type="SAM" id="MobiDB-lite"/>
    </source>
</evidence>
<protein>
    <submittedName>
        <fullName evidence="2">Uncharacterized protein</fullName>
    </submittedName>
</protein>
<proteinExistence type="predicted"/>
<evidence type="ECO:0000313" key="2">
    <source>
        <dbReference type="EMBL" id="MED6209680.1"/>
    </source>
</evidence>
<dbReference type="Proteomes" id="UP001341840">
    <property type="component" value="Unassembled WGS sequence"/>
</dbReference>
<accession>A0ABU6YGZ1</accession>
<comment type="caution">
    <text evidence="2">The sequence shown here is derived from an EMBL/GenBank/DDBJ whole genome shotgun (WGS) entry which is preliminary data.</text>
</comment>
<feature type="compositionally biased region" description="Low complexity" evidence="1">
    <location>
        <begin position="87"/>
        <end position="101"/>
    </location>
</feature>
<feature type="compositionally biased region" description="Polar residues" evidence="1">
    <location>
        <begin position="68"/>
        <end position="86"/>
    </location>
</feature>